<evidence type="ECO:0000313" key="6">
    <source>
        <dbReference type="Proteomes" id="UP000243459"/>
    </source>
</evidence>
<keyword evidence="1 2" id="KW-0103">Bromodomain</keyword>
<dbReference type="InterPro" id="IPR001487">
    <property type="entry name" value="Bromodomain"/>
</dbReference>
<dbReference type="InterPro" id="IPR036427">
    <property type="entry name" value="Bromodomain-like_sf"/>
</dbReference>
<dbReference type="Gramene" id="ONK74922">
    <property type="protein sequence ID" value="ONK74922"/>
    <property type="gene ID" value="A4U43_C03F11490"/>
</dbReference>
<organism evidence="5 6">
    <name type="scientific">Asparagus officinalis</name>
    <name type="common">Garden asparagus</name>
    <dbReference type="NCBI Taxonomy" id="4686"/>
    <lineage>
        <taxon>Eukaryota</taxon>
        <taxon>Viridiplantae</taxon>
        <taxon>Streptophyta</taxon>
        <taxon>Embryophyta</taxon>
        <taxon>Tracheophyta</taxon>
        <taxon>Spermatophyta</taxon>
        <taxon>Magnoliopsida</taxon>
        <taxon>Liliopsida</taxon>
        <taxon>Asparagales</taxon>
        <taxon>Asparagaceae</taxon>
        <taxon>Asparagoideae</taxon>
        <taxon>Asparagus</taxon>
    </lineage>
</organism>
<dbReference type="PANTHER" id="PTHR46136">
    <property type="entry name" value="TRANSCRIPTION FACTOR GTE8"/>
    <property type="match status" value="1"/>
</dbReference>
<dbReference type="OMA" id="FRHISTI"/>
<gene>
    <name evidence="5" type="ORF">A4U43_C03F11490</name>
</gene>
<name>A0A5P1F9S9_ASPOF</name>
<evidence type="ECO:0000313" key="5">
    <source>
        <dbReference type="EMBL" id="ONK74922.1"/>
    </source>
</evidence>
<feature type="domain" description="Bromo" evidence="4">
    <location>
        <begin position="118"/>
        <end position="189"/>
    </location>
</feature>
<feature type="region of interest" description="Disordered" evidence="3">
    <location>
        <begin position="53"/>
        <end position="92"/>
    </location>
</feature>
<dbReference type="SMART" id="SM00297">
    <property type="entry name" value="BROMO"/>
    <property type="match status" value="1"/>
</dbReference>
<dbReference type="InterPro" id="IPR052442">
    <property type="entry name" value="Env_Response_Regulator"/>
</dbReference>
<feature type="compositionally biased region" description="Polar residues" evidence="3">
    <location>
        <begin position="252"/>
        <end position="268"/>
    </location>
</feature>
<sequence>MASGLSLSALQKAHVRYFDLSTMSDSEKITLKKRLEAELALVRNAIVKVKGVHQDSASKKRKSRETRKQQKDVLVKKSKVSTSEGGNRSGVLEIQKDKGQKMSISRITECGEVLMTLMNHDFGWVFNEPGAVQMSIPDYLVNIKKPMDLSTIKCRLETKFYSSVLQFASDVRLTFSNAMTYNVACNPVHLMAKELNAIFDEMWKSLELKWRKEASVADNPPKEQVSPSRDLRDAILKAKAKKKLLEHERKNQQPLKETAKNGSQTRATEATTVKAIVKMQREQERRAARLAIEKMEKSVELYENLEIFRCHLGYSQPVHLDLADGVAENFMIDVEQQSTPEKPLAELGLFLKKDDMDEEVDDALQPKPMVWKREKSISQSQRLFFL</sequence>
<evidence type="ECO:0000256" key="2">
    <source>
        <dbReference type="PROSITE-ProRule" id="PRU00035"/>
    </source>
</evidence>
<reference evidence="6" key="1">
    <citation type="journal article" date="2017" name="Nat. Commun.">
        <title>The asparagus genome sheds light on the origin and evolution of a young Y chromosome.</title>
        <authorList>
            <person name="Harkess A."/>
            <person name="Zhou J."/>
            <person name="Xu C."/>
            <person name="Bowers J.E."/>
            <person name="Van der Hulst R."/>
            <person name="Ayyampalayam S."/>
            <person name="Mercati F."/>
            <person name="Riccardi P."/>
            <person name="McKain M.R."/>
            <person name="Kakrana A."/>
            <person name="Tang H."/>
            <person name="Ray J."/>
            <person name="Groenendijk J."/>
            <person name="Arikit S."/>
            <person name="Mathioni S.M."/>
            <person name="Nakano M."/>
            <person name="Shan H."/>
            <person name="Telgmann-Rauber A."/>
            <person name="Kanno A."/>
            <person name="Yue Z."/>
            <person name="Chen H."/>
            <person name="Li W."/>
            <person name="Chen Y."/>
            <person name="Xu X."/>
            <person name="Zhang Y."/>
            <person name="Luo S."/>
            <person name="Chen H."/>
            <person name="Gao J."/>
            <person name="Mao Z."/>
            <person name="Pires J.C."/>
            <person name="Luo M."/>
            <person name="Kudrna D."/>
            <person name="Wing R.A."/>
            <person name="Meyers B.C."/>
            <person name="Yi K."/>
            <person name="Kong H."/>
            <person name="Lavrijsen P."/>
            <person name="Sunseri F."/>
            <person name="Falavigna A."/>
            <person name="Ye Y."/>
            <person name="Leebens-Mack J.H."/>
            <person name="Chen G."/>
        </authorList>
    </citation>
    <scope>NUCLEOTIDE SEQUENCE [LARGE SCALE GENOMIC DNA]</scope>
    <source>
        <strain evidence="6">cv. DH0086</strain>
    </source>
</reference>
<dbReference type="PRINTS" id="PR00503">
    <property type="entry name" value="BROMODOMAIN"/>
</dbReference>
<dbReference type="Proteomes" id="UP000243459">
    <property type="component" value="Chromosome 3"/>
</dbReference>
<dbReference type="PANTHER" id="PTHR46136:SF19">
    <property type="entry name" value="TRANSCRIPTION FACTOR GTE12"/>
    <property type="match status" value="1"/>
</dbReference>
<accession>A0A5P1F9S9</accession>
<dbReference type="Gene3D" id="1.20.920.10">
    <property type="entry name" value="Bromodomain-like"/>
    <property type="match status" value="1"/>
</dbReference>
<dbReference type="Pfam" id="PF00439">
    <property type="entry name" value="Bromodomain"/>
    <property type="match status" value="1"/>
</dbReference>
<evidence type="ECO:0000256" key="3">
    <source>
        <dbReference type="SAM" id="MobiDB-lite"/>
    </source>
</evidence>
<keyword evidence="6" id="KW-1185">Reference proteome</keyword>
<dbReference type="EMBL" id="CM007383">
    <property type="protein sequence ID" value="ONK74922.1"/>
    <property type="molecule type" value="Genomic_DNA"/>
</dbReference>
<proteinExistence type="predicted"/>
<evidence type="ECO:0000259" key="4">
    <source>
        <dbReference type="PROSITE" id="PS50014"/>
    </source>
</evidence>
<dbReference type="AlphaFoldDB" id="A0A5P1F9S9"/>
<dbReference type="OrthoDB" id="615661at2759"/>
<protein>
    <recommendedName>
        <fullName evidence="4">Bromo domain-containing protein</fullName>
    </recommendedName>
</protein>
<dbReference type="PROSITE" id="PS50014">
    <property type="entry name" value="BROMODOMAIN_2"/>
    <property type="match status" value="1"/>
</dbReference>
<dbReference type="SUPFAM" id="SSF47370">
    <property type="entry name" value="Bromodomain"/>
    <property type="match status" value="1"/>
</dbReference>
<evidence type="ECO:0000256" key="1">
    <source>
        <dbReference type="ARBA" id="ARBA00023117"/>
    </source>
</evidence>
<feature type="compositionally biased region" description="Basic and acidic residues" evidence="3">
    <location>
        <begin position="66"/>
        <end position="75"/>
    </location>
</feature>
<feature type="region of interest" description="Disordered" evidence="3">
    <location>
        <begin position="246"/>
        <end position="268"/>
    </location>
</feature>